<dbReference type="Proteomes" id="UP001317705">
    <property type="component" value="Chromosome"/>
</dbReference>
<proteinExistence type="predicted"/>
<name>A0ABM8ER44_9BACT</name>
<dbReference type="PANTHER" id="PTHR30258:SF1">
    <property type="entry name" value="PROTEIN TRANSPORT PROTEIN HOFB HOMOLOG"/>
    <property type="match status" value="1"/>
</dbReference>
<dbReference type="InterPro" id="IPR007831">
    <property type="entry name" value="T2SS_GspE_N"/>
</dbReference>
<dbReference type="InterPro" id="IPR037257">
    <property type="entry name" value="T2SS_E_N_sf"/>
</dbReference>
<dbReference type="RefSeq" id="WP_282000869.1">
    <property type="nucleotide sequence ID" value="NZ_AP027151.1"/>
</dbReference>
<organism evidence="2 3">
    <name type="scientific">Geotalea uraniireducens</name>
    <dbReference type="NCBI Taxonomy" id="351604"/>
    <lineage>
        <taxon>Bacteria</taxon>
        <taxon>Pseudomonadati</taxon>
        <taxon>Thermodesulfobacteriota</taxon>
        <taxon>Desulfuromonadia</taxon>
        <taxon>Geobacterales</taxon>
        <taxon>Geobacteraceae</taxon>
        <taxon>Geotalea</taxon>
    </lineage>
</organism>
<keyword evidence="3" id="KW-1185">Reference proteome</keyword>
<accession>A0ABM8ER44</accession>
<evidence type="ECO:0000259" key="1">
    <source>
        <dbReference type="Pfam" id="PF05157"/>
    </source>
</evidence>
<evidence type="ECO:0000313" key="2">
    <source>
        <dbReference type="EMBL" id="BDV44780.1"/>
    </source>
</evidence>
<reference evidence="2 3" key="1">
    <citation type="submission" date="2022-12" db="EMBL/GenBank/DDBJ databases">
        <title>Polyphasic characterization of Geotalea uranireducens NIT-SL11 newly isolated from a complex of sewage sludge and microbially reduced graphene oxide.</title>
        <authorList>
            <person name="Xie L."/>
            <person name="Yoshida N."/>
            <person name="Meng L."/>
        </authorList>
    </citation>
    <scope>NUCLEOTIDE SEQUENCE [LARGE SCALE GENOMIC DNA]</scope>
    <source>
        <strain evidence="2 3">NIT-SL11</strain>
    </source>
</reference>
<sequence length="367" mass="39598">MEIKLGEMLRRAGIITTAELDEALKSQIIFGGRLGTNLVEMGCIEEEHLARVLSEKLHVPFAEPGALLAIPAAVIALIPHEVAKTHQVVPLRVDGHRLTLAMADPSDLSLIDELAFLTGLVISPMVAPEVWLYRALEKYYGIRRDARALPVAKELGGRRVRFQHPGFANVPGPRKDVVDFSAIPGDGDFPLLGAQPAGSRDEAVASYTVDSLSRQLAGAEDRNVIAVALVDYAAQQFGRAALLLVLRDVLAGWEAVNGQTRVAAFHELRIALDEPSVFNRGVTGRTPYLGEIPETPANRRFAAALGGNSLRTVLILPLVINRRAVAILCVEGESAALGSGVGQLQNIVRKAVMAFEVLILRNKILMT</sequence>
<dbReference type="EMBL" id="AP027151">
    <property type="protein sequence ID" value="BDV44780.1"/>
    <property type="molecule type" value="Genomic_DNA"/>
</dbReference>
<feature type="domain" description="Type II secretion system protein GspE N-terminal" evidence="1">
    <location>
        <begin position="59"/>
        <end position="144"/>
    </location>
</feature>
<gene>
    <name evidence="2" type="ORF">GURASL_37030</name>
</gene>
<dbReference type="Pfam" id="PF05157">
    <property type="entry name" value="MshEN"/>
    <property type="match status" value="1"/>
</dbReference>
<dbReference type="SUPFAM" id="SSF160246">
    <property type="entry name" value="EspE N-terminal domain-like"/>
    <property type="match status" value="1"/>
</dbReference>
<evidence type="ECO:0000313" key="3">
    <source>
        <dbReference type="Proteomes" id="UP001317705"/>
    </source>
</evidence>
<protein>
    <submittedName>
        <fullName evidence="2">General secretion pathway protein GspE</fullName>
    </submittedName>
</protein>
<dbReference type="PANTHER" id="PTHR30258">
    <property type="entry name" value="TYPE II SECRETION SYSTEM PROTEIN GSPE-RELATED"/>
    <property type="match status" value="1"/>
</dbReference>
<dbReference type="Gene3D" id="3.30.300.160">
    <property type="entry name" value="Type II secretion system, protein E, N-terminal domain"/>
    <property type="match status" value="1"/>
</dbReference>